<evidence type="ECO:0000259" key="8">
    <source>
        <dbReference type="Pfam" id="PF07715"/>
    </source>
</evidence>
<evidence type="ECO:0000256" key="7">
    <source>
        <dbReference type="PROSITE-ProRule" id="PRU01360"/>
    </source>
</evidence>
<organism evidence="10 11">
    <name type="scientific">Candidatus Pedobacter colombiensis</name>
    <dbReference type="NCBI Taxonomy" id="3121371"/>
    <lineage>
        <taxon>Bacteria</taxon>
        <taxon>Pseudomonadati</taxon>
        <taxon>Bacteroidota</taxon>
        <taxon>Sphingobacteriia</taxon>
        <taxon>Sphingobacteriales</taxon>
        <taxon>Sphingobacteriaceae</taxon>
        <taxon>Pedobacter</taxon>
    </lineage>
</organism>
<evidence type="ECO:0000313" key="10">
    <source>
        <dbReference type="EMBL" id="WEK19426.1"/>
    </source>
</evidence>
<dbReference type="GO" id="GO:0009279">
    <property type="term" value="C:cell outer membrane"/>
    <property type="evidence" value="ECO:0007669"/>
    <property type="project" value="UniProtKB-SubCell"/>
</dbReference>
<dbReference type="PANTHER" id="PTHR40980:SF4">
    <property type="entry name" value="TONB-DEPENDENT RECEPTOR-LIKE BETA-BARREL DOMAIN-CONTAINING PROTEIN"/>
    <property type="match status" value="1"/>
</dbReference>
<dbReference type="Pfam" id="PF13715">
    <property type="entry name" value="CarbopepD_reg_2"/>
    <property type="match status" value="1"/>
</dbReference>
<dbReference type="SUPFAM" id="SSF56935">
    <property type="entry name" value="Porins"/>
    <property type="match status" value="1"/>
</dbReference>
<name>A0AAJ6B7E7_9SPHI</name>
<dbReference type="InterPro" id="IPR039426">
    <property type="entry name" value="TonB-dep_rcpt-like"/>
</dbReference>
<dbReference type="Proteomes" id="UP001214530">
    <property type="component" value="Chromosome"/>
</dbReference>
<dbReference type="InterPro" id="IPR012910">
    <property type="entry name" value="Plug_dom"/>
</dbReference>
<keyword evidence="5 7" id="KW-0472">Membrane</keyword>
<accession>A0AAJ6B7E7</accession>
<dbReference type="PROSITE" id="PS52016">
    <property type="entry name" value="TONB_DEPENDENT_REC_3"/>
    <property type="match status" value="1"/>
</dbReference>
<evidence type="ECO:0000256" key="1">
    <source>
        <dbReference type="ARBA" id="ARBA00004571"/>
    </source>
</evidence>
<dbReference type="InterPro" id="IPR037066">
    <property type="entry name" value="Plug_dom_sf"/>
</dbReference>
<reference evidence="10" key="1">
    <citation type="submission" date="2023-03" db="EMBL/GenBank/DDBJ databases">
        <title>Andean soil-derived lignocellulolytic bacterial consortium as a source of novel taxa and putative plastic-active enzymes.</title>
        <authorList>
            <person name="Diaz-Garcia L."/>
            <person name="Chuvochina M."/>
            <person name="Feuerriegel G."/>
            <person name="Bunk B."/>
            <person name="Sproer C."/>
            <person name="Streit W.R."/>
            <person name="Rodriguez L.M."/>
            <person name="Overmann J."/>
            <person name="Jimenez D.J."/>
        </authorList>
    </citation>
    <scope>NUCLEOTIDE SEQUENCE</scope>
    <source>
        <strain evidence="10">MAG 3858</strain>
    </source>
</reference>
<dbReference type="InterPro" id="IPR041700">
    <property type="entry name" value="OMP_b-brl_3"/>
</dbReference>
<protein>
    <submittedName>
        <fullName evidence="10">TonB-dependent receptor</fullName>
    </submittedName>
</protein>
<dbReference type="Pfam" id="PF07715">
    <property type="entry name" value="Plug"/>
    <property type="match status" value="1"/>
</dbReference>
<sequence length="925" mass="104980">MQRSIYIICFLLVLGFEATAQYGGYTIRGFVTDLQTKTPLTGASIFNKKLSRGSNVALDGSYSLKNIPAGTYTLHCSFIGYTAKDTTITVNGNLHIDFRLNESYAALNVIQISGKRNAESEASAKKSEQLSTNVVNIISAQAIQLSPDITVANVLQRVSGVSVERSGSGDGRYAIIRGMDQRYNYTLINGIKIPSPDNRYRYVPLDIFPADLVERIEVHKTLTPDMEGDAIGGTVNMVMKNAPDRLYINGSMSTGTSQTLLDRGYYSFPVSAINRQSPYEANGPSYLAKATDFTRENLKYTKKDQTPNLLGSLSIGNRFFDNRLGVIVSGSYQNTYRGYSTIFNPAEFREGGSLDIKHANSREYSIQQTRTGLNAKLDYRINNGNKISLYNFYAILDEAQTRTTIDTLLPAPRTRPGTGQVWYYARSRFQRQTIYNSTLQGEHQIIPEKLKFTWSGVYSKATNQIPDWAEYEYDGGFYTDPSTPNAPPYQHPNITQNFNRTWWRNSDRDFSGYANLTFKNKIASIPYTITAGGMYRDKHRDNFYQNYELRPVPNQDGSHQEWSGIDNFNWEVFNPAGTPAHANNYRANEKISAGYAMIKFQLKKLETTIGLRLENTDQNFDTDVPITQAAKTGSITYLDELPSVHFKYMLNTKTNLRLSYFASISRPGFFEIVPYEFKGENWTEKGNPELLHTTANNIDFRYEFFPKSNEQVLIGAFYKQIHNPIEYGFRFTGVQNQTVYQPNNFGDATNYGLELVYEKYIRSFGIRLNYTYTHSSITTTKFSSVVENGTLKPLYIDEERPLQGQSAHIANAALLYKNVNLGLDIQLTWQYTGKRIVLVAPYYGFDYWQKGTNLFDFSAEKKIGKCFSVFTKVQNLLNSKYEVYINKPPVNSIPAPYQDASTGKTLAERSIYGQNYQLGLRYIFK</sequence>
<dbReference type="InterPro" id="IPR008969">
    <property type="entry name" value="CarboxyPept-like_regulatory"/>
</dbReference>
<evidence type="ECO:0000256" key="4">
    <source>
        <dbReference type="ARBA" id="ARBA00022692"/>
    </source>
</evidence>
<dbReference type="Gene3D" id="2.170.130.10">
    <property type="entry name" value="TonB-dependent receptor, plug domain"/>
    <property type="match status" value="1"/>
</dbReference>
<dbReference type="Pfam" id="PF14905">
    <property type="entry name" value="OMP_b-brl_3"/>
    <property type="match status" value="1"/>
</dbReference>
<keyword evidence="2 7" id="KW-0813">Transport</keyword>
<keyword evidence="4 7" id="KW-0812">Transmembrane</keyword>
<dbReference type="Gene3D" id="2.60.40.1120">
    <property type="entry name" value="Carboxypeptidase-like, regulatory domain"/>
    <property type="match status" value="1"/>
</dbReference>
<feature type="domain" description="Outer membrane protein beta-barrel" evidence="9">
    <location>
        <begin position="576"/>
        <end position="882"/>
    </location>
</feature>
<dbReference type="SUPFAM" id="SSF49464">
    <property type="entry name" value="Carboxypeptidase regulatory domain-like"/>
    <property type="match status" value="1"/>
</dbReference>
<evidence type="ECO:0000256" key="3">
    <source>
        <dbReference type="ARBA" id="ARBA00022452"/>
    </source>
</evidence>
<keyword evidence="10" id="KW-0675">Receptor</keyword>
<feature type="domain" description="TonB-dependent receptor plug" evidence="8">
    <location>
        <begin position="131"/>
        <end position="234"/>
    </location>
</feature>
<evidence type="ECO:0000256" key="5">
    <source>
        <dbReference type="ARBA" id="ARBA00023136"/>
    </source>
</evidence>
<comment type="subcellular location">
    <subcellularLocation>
        <location evidence="1 7">Cell outer membrane</location>
        <topology evidence="1 7">Multi-pass membrane protein</topology>
    </subcellularLocation>
</comment>
<dbReference type="PANTHER" id="PTHR40980">
    <property type="entry name" value="PLUG DOMAIN-CONTAINING PROTEIN"/>
    <property type="match status" value="1"/>
</dbReference>
<dbReference type="AlphaFoldDB" id="A0AAJ6B7E7"/>
<dbReference type="InterPro" id="IPR036942">
    <property type="entry name" value="Beta-barrel_TonB_sf"/>
</dbReference>
<keyword evidence="6 7" id="KW-0998">Cell outer membrane</keyword>
<evidence type="ECO:0000256" key="6">
    <source>
        <dbReference type="ARBA" id="ARBA00023237"/>
    </source>
</evidence>
<evidence type="ECO:0000259" key="9">
    <source>
        <dbReference type="Pfam" id="PF14905"/>
    </source>
</evidence>
<proteinExistence type="inferred from homology"/>
<evidence type="ECO:0000313" key="11">
    <source>
        <dbReference type="Proteomes" id="UP001214530"/>
    </source>
</evidence>
<dbReference type="Gene3D" id="2.40.170.20">
    <property type="entry name" value="TonB-dependent receptor, beta-barrel domain"/>
    <property type="match status" value="1"/>
</dbReference>
<gene>
    <name evidence="10" type="ORF">P0Y49_21870</name>
</gene>
<keyword evidence="3 7" id="KW-1134">Transmembrane beta strand</keyword>
<comment type="similarity">
    <text evidence="7">Belongs to the TonB-dependent receptor family.</text>
</comment>
<dbReference type="EMBL" id="CP119313">
    <property type="protein sequence ID" value="WEK19426.1"/>
    <property type="molecule type" value="Genomic_DNA"/>
</dbReference>
<evidence type="ECO:0000256" key="2">
    <source>
        <dbReference type="ARBA" id="ARBA00022448"/>
    </source>
</evidence>